<proteinExistence type="predicted"/>
<comment type="caution">
    <text evidence="1">The sequence shown here is derived from an EMBL/GenBank/DDBJ whole genome shotgun (WGS) entry which is preliminary data.</text>
</comment>
<organism evidence="1 2">
    <name type="scientific">Virgisporangium ochraceum</name>
    <dbReference type="NCBI Taxonomy" id="65505"/>
    <lineage>
        <taxon>Bacteria</taxon>
        <taxon>Bacillati</taxon>
        <taxon>Actinomycetota</taxon>
        <taxon>Actinomycetes</taxon>
        <taxon>Micromonosporales</taxon>
        <taxon>Micromonosporaceae</taxon>
        <taxon>Virgisporangium</taxon>
    </lineage>
</organism>
<sequence length="101" mass="11241">MTGLEPDIAKMWRSHRDRWFPPLLRGAEVGDIDVVQLDADTAGCVSTWLADGGHLDPERTRILTACVKDLDTALAVFTDGEERYYLQQLRILATAVLARTA</sequence>
<dbReference type="Proteomes" id="UP000635606">
    <property type="component" value="Unassembled WGS sequence"/>
</dbReference>
<gene>
    <name evidence="1" type="ORF">Voc01_063250</name>
</gene>
<accession>A0A8J4A019</accession>
<name>A0A8J4A019_9ACTN</name>
<protein>
    <submittedName>
        <fullName evidence="1">Uncharacterized protein</fullName>
    </submittedName>
</protein>
<dbReference type="AlphaFoldDB" id="A0A8J4A019"/>
<dbReference type="EMBL" id="BOPH01000088">
    <property type="protein sequence ID" value="GIJ71408.1"/>
    <property type="molecule type" value="Genomic_DNA"/>
</dbReference>
<keyword evidence="2" id="KW-1185">Reference proteome</keyword>
<reference evidence="1" key="1">
    <citation type="submission" date="2021-01" db="EMBL/GenBank/DDBJ databases">
        <title>Whole genome shotgun sequence of Virgisporangium ochraceum NBRC 16418.</title>
        <authorList>
            <person name="Komaki H."/>
            <person name="Tamura T."/>
        </authorList>
    </citation>
    <scope>NUCLEOTIDE SEQUENCE</scope>
    <source>
        <strain evidence="1">NBRC 16418</strain>
    </source>
</reference>
<evidence type="ECO:0000313" key="2">
    <source>
        <dbReference type="Proteomes" id="UP000635606"/>
    </source>
</evidence>
<evidence type="ECO:0000313" key="1">
    <source>
        <dbReference type="EMBL" id="GIJ71408.1"/>
    </source>
</evidence>
<dbReference type="RefSeq" id="WP_203931282.1">
    <property type="nucleotide sequence ID" value="NZ_BOPH01000088.1"/>
</dbReference>